<organism evidence="1 2">
    <name type="scientific">Zhenpiania hominis</name>
    <dbReference type="NCBI Taxonomy" id="2763644"/>
    <lineage>
        <taxon>Bacteria</taxon>
        <taxon>Bacillati</taxon>
        <taxon>Bacillota</taxon>
        <taxon>Clostridia</taxon>
        <taxon>Peptostreptococcales</taxon>
        <taxon>Anaerovoracaceae</taxon>
        <taxon>Zhenpiania</taxon>
    </lineage>
</organism>
<accession>A0A923SS45</accession>
<evidence type="ECO:0000313" key="1">
    <source>
        <dbReference type="EMBL" id="MBC6681356.1"/>
    </source>
</evidence>
<dbReference type="RefSeq" id="WP_187304451.1">
    <property type="nucleotide sequence ID" value="NZ_JACRYT010000035.1"/>
</dbReference>
<sequence length="56" mass="6558">MNMKKDKVLMLNYLDIFILKSALEAWEITDQETESRLKDETNTLLSTLSSLEHIKD</sequence>
<dbReference type="EMBL" id="JACRYT010000035">
    <property type="protein sequence ID" value="MBC6681356.1"/>
    <property type="molecule type" value="Genomic_DNA"/>
</dbReference>
<proteinExistence type="predicted"/>
<protein>
    <submittedName>
        <fullName evidence="1">Uncharacterized protein</fullName>
    </submittedName>
</protein>
<name>A0A923SS45_9FIRM</name>
<dbReference type="AlphaFoldDB" id="A0A923SS45"/>
<keyword evidence="2" id="KW-1185">Reference proteome</keyword>
<gene>
    <name evidence="1" type="ORF">H9L42_16215</name>
</gene>
<reference evidence="1" key="1">
    <citation type="submission" date="2020-08" db="EMBL/GenBank/DDBJ databases">
        <title>Genome public.</title>
        <authorList>
            <person name="Liu C."/>
            <person name="Sun Q."/>
        </authorList>
    </citation>
    <scope>NUCLEOTIDE SEQUENCE</scope>
    <source>
        <strain evidence="1">BX12</strain>
    </source>
</reference>
<dbReference type="Proteomes" id="UP000602647">
    <property type="component" value="Unassembled WGS sequence"/>
</dbReference>
<comment type="caution">
    <text evidence="1">The sequence shown here is derived from an EMBL/GenBank/DDBJ whole genome shotgun (WGS) entry which is preliminary data.</text>
</comment>
<evidence type="ECO:0000313" key="2">
    <source>
        <dbReference type="Proteomes" id="UP000602647"/>
    </source>
</evidence>